<evidence type="ECO:0000313" key="2">
    <source>
        <dbReference type="EMBL" id="AFY00765.1"/>
    </source>
</evidence>
<dbReference type="PATRIC" id="fig|1069642.3.peg.1049"/>
<evidence type="ECO:0000313" key="3">
    <source>
        <dbReference type="Proteomes" id="UP000010074"/>
    </source>
</evidence>
<proteinExistence type="predicted"/>
<dbReference type="STRING" id="1069642.Bdt_1065"/>
<dbReference type="KEGG" id="bbat:Bdt_1065"/>
<sequence length="277" mass="30576">MPGDSHKYKQENDMSKKLLGLILGYVTVSSIAYAGDFRDAGAICSTLDFDSKKSECAAMVRSYQSEYFDTKAINVCNNLDFDSKKLLCISVIADKTYEAFEINQCRDESVDSRKISCLAATGSKYRDRRPEPYPSYPSRPSQPPRPSHPSHPSRPNQSSQDYVVGQTQRWINAGTFIPPKAVVERIVISVNSREAVKEIRLATERSGVRILRASGVTASGYSIQLGQLVGSVGANANRSFALDPRYAIRLQRIELEVTSTGLVGSRGRLEVLLGVTR</sequence>
<reference evidence="2 3" key="1">
    <citation type="journal article" date="2012" name="BMC Genomics">
        <title>Genome analysis of a simultaneously predatory and prey-independent, novel Bdellovibrio bacteriovorus from the River Tiber, supports in silico predictions of both ancient and recent lateral gene transfer from diverse bacteria.</title>
        <authorList>
            <person name="Hobley L."/>
            <person name="Lerner T.R."/>
            <person name="Williams L.E."/>
            <person name="Lambert C."/>
            <person name="Till R."/>
            <person name="Milner D.S."/>
            <person name="Basford S.M."/>
            <person name="Capeness M.J."/>
            <person name="Fenton A.K."/>
            <person name="Atterbury R.J."/>
            <person name="Harris M.A."/>
            <person name="Sockett R.E."/>
        </authorList>
    </citation>
    <scope>NUCLEOTIDE SEQUENCE [LARGE SCALE GENOMIC DNA]</scope>
    <source>
        <strain evidence="2 3">Tiberius</strain>
    </source>
</reference>
<name>K7YVP6_BDEBC</name>
<feature type="compositionally biased region" description="Pro residues" evidence="1">
    <location>
        <begin position="132"/>
        <end position="149"/>
    </location>
</feature>
<gene>
    <name evidence="2" type="ORF">Bdt_1065</name>
</gene>
<dbReference type="AlphaFoldDB" id="K7YVP6"/>
<dbReference type="Proteomes" id="UP000010074">
    <property type="component" value="Chromosome"/>
</dbReference>
<dbReference type="EMBL" id="CP002930">
    <property type="protein sequence ID" value="AFY00765.1"/>
    <property type="molecule type" value="Genomic_DNA"/>
</dbReference>
<feature type="region of interest" description="Disordered" evidence="1">
    <location>
        <begin position="125"/>
        <end position="162"/>
    </location>
</feature>
<protein>
    <submittedName>
        <fullName evidence="2">Uncharacterized protein</fullName>
    </submittedName>
</protein>
<dbReference type="HOGENOM" id="CLU_1003486_0_0_7"/>
<accession>K7YVP6</accession>
<organism evidence="2 3">
    <name type="scientific">Bdellovibrio bacteriovorus str. Tiberius</name>
    <dbReference type="NCBI Taxonomy" id="1069642"/>
    <lineage>
        <taxon>Bacteria</taxon>
        <taxon>Pseudomonadati</taxon>
        <taxon>Bdellovibrionota</taxon>
        <taxon>Bdellovibrionia</taxon>
        <taxon>Bdellovibrionales</taxon>
        <taxon>Pseudobdellovibrionaceae</taxon>
        <taxon>Bdellovibrio</taxon>
    </lineage>
</organism>
<evidence type="ECO:0000256" key="1">
    <source>
        <dbReference type="SAM" id="MobiDB-lite"/>
    </source>
</evidence>